<accession>M4BTM7</accession>
<dbReference type="HOGENOM" id="CLU_2643262_0_0_1"/>
<evidence type="ECO:0000313" key="1">
    <source>
        <dbReference type="EnsemblProtists" id="HpaP809812"/>
    </source>
</evidence>
<dbReference type="InParanoid" id="M4BTM7"/>
<name>M4BTM7_HYAAE</name>
<dbReference type="EMBL" id="JH597849">
    <property type="status" value="NOT_ANNOTATED_CDS"/>
    <property type="molecule type" value="Genomic_DNA"/>
</dbReference>
<dbReference type="SUPFAM" id="SSF55486">
    <property type="entry name" value="Metalloproteases ('zincins'), catalytic domain"/>
    <property type="match status" value="1"/>
</dbReference>
<dbReference type="EnsemblProtists" id="HpaT809812">
    <property type="protein sequence ID" value="HpaP809812"/>
    <property type="gene ID" value="HpaG809812"/>
</dbReference>
<organism evidence="1 2">
    <name type="scientific">Hyaloperonospora arabidopsidis (strain Emoy2)</name>
    <name type="common">Downy mildew agent</name>
    <name type="synonym">Peronospora arabidopsidis</name>
    <dbReference type="NCBI Taxonomy" id="559515"/>
    <lineage>
        <taxon>Eukaryota</taxon>
        <taxon>Sar</taxon>
        <taxon>Stramenopiles</taxon>
        <taxon>Oomycota</taxon>
        <taxon>Peronosporomycetes</taxon>
        <taxon>Peronosporales</taxon>
        <taxon>Peronosporaceae</taxon>
        <taxon>Hyaloperonospora</taxon>
    </lineage>
</organism>
<reference evidence="2" key="1">
    <citation type="journal article" date="2010" name="Science">
        <title>Signatures of adaptation to obligate biotrophy in the Hyaloperonospora arabidopsidis genome.</title>
        <authorList>
            <person name="Baxter L."/>
            <person name="Tripathy S."/>
            <person name="Ishaque N."/>
            <person name="Boot N."/>
            <person name="Cabral A."/>
            <person name="Kemen E."/>
            <person name="Thines M."/>
            <person name="Ah-Fong A."/>
            <person name="Anderson R."/>
            <person name="Badejoko W."/>
            <person name="Bittner-Eddy P."/>
            <person name="Boore J.L."/>
            <person name="Chibucos M.C."/>
            <person name="Coates M."/>
            <person name="Dehal P."/>
            <person name="Delehaunty K."/>
            <person name="Dong S."/>
            <person name="Downton P."/>
            <person name="Dumas B."/>
            <person name="Fabro G."/>
            <person name="Fronick C."/>
            <person name="Fuerstenberg S.I."/>
            <person name="Fulton L."/>
            <person name="Gaulin E."/>
            <person name="Govers F."/>
            <person name="Hughes L."/>
            <person name="Humphray S."/>
            <person name="Jiang R.H."/>
            <person name="Judelson H."/>
            <person name="Kamoun S."/>
            <person name="Kyung K."/>
            <person name="Meijer H."/>
            <person name="Minx P."/>
            <person name="Morris P."/>
            <person name="Nelson J."/>
            <person name="Phuntumart V."/>
            <person name="Qutob D."/>
            <person name="Rehmany A."/>
            <person name="Rougon-Cardoso A."/>
            <person name="Ryden P."/>
            <person name="Torto-Alalibo T."/>
            <person name="Studholme D."/>
            <person name="Wang Y."/>
            <person name="Win J."/>
            <person name="Wood J."/>
            <person name="Clifton S.W."/>
            <person name="Rogers J."/>
            <person name="Van den Ackerveken G."/>
            <person name="Jones J.D."/>
            <person name="McDowell J.M."/>
            <person name="Beynon J."/>
            <person name="Tyler B.M."/>
        </authorList>
    </citation>
    <scope>NUCLEOTIDE SEQUENCE [LARGE SCALE GENOMIC DNA]</scope>
    <source>
        <strain evidence="2">Emoy2</strain>
    </source>
</reference>
<dbReference type="VEuPathDB" id="FungiDB:HpaG809812"/>
<sequence>MTTLIGYSNRSDHFPYKLHGDALLAENLRIINEHAFHQAMARIDHPVNPNAWDISGVEFSMFYRQDANQIAVPAGSF</sequence>
<protein>
    <submittedName>
        <fullName evidence="1">Uncharacterized protein</fullName>
    </submittedName>
</protein>
<proteinExistence type="predicted"/>
<reference evidence="1" key="2">
    <citation type="submission" date="2015-06" db="UniProtKB">
        <authorList>
            <consortium name="EnsemblProtists"/>
        </authorList>
    </citation>
    <scope>IDENTIFICATION</scope>
    <source>
        <strain evidence="1">Emoy2</strain>
    </source>
</reference>
<keyword evidence="2" id="KW-1185">Reference proteome</keyword>
<dbReference type="AlphaFoldDB" id="M4BTM7"/>
<dbReference type="Proteomes" id="UP000011713">
    <property type="component" value="Unassembled WGS sequence"/>
</dbReference>
<evidence type="ECO:0000313" key="2">
    <source>
        <dbReference type="Proteomes" id="UP000011713"/>
    </source>
</evidence>